<keyword evidence="3" id="KW-1185">Reference proteome</keyword>
<dbReference type="AlphaFoldDB" id="A0A151U8P7"/>
<dbReference type="STRING" id="3821.A0A151U8P7"/>
<organism evidence="2 3">
    <name type="scientific">Cajanus cajan</name>
    <name type="common">Pigeon pea</name>
    <name type="synonym">Cajanus indicus</name>
    <dbReference type="NCBI Taxonomy" id="3821"/>
    <lineage>
        <taxon>Eukaryota</taxon>
        <taxon>Viridiplantae</taxon>
        <taxon>Streptophyta</taxon>
        <taxon>Embryophyta</taxon>
        <taxon>Tracheophyta</taxon>
        <taxon>Spermatophyta</taxon>
        <taxon>Magnoliopsida</taxon>
        <taxon>eudicotyledons</taxon>
        <taxon>Gunneridae</taxon>
        <taxon>Pentapetalae</taxon>
        <taxon>rosids</taxon>
        <taxon>fabids</taxon>
        <taxon>Fabales</taxon>
        <taxon>Fabaceae</taxon>
        <taxon>Papilionoideae</taxon>
        <taxon>50 kb inversion clade</taxon>
        <taxon>NPAAA clade</taxon>
        <taxon>indigoferoid/millettioid clade</taxon>
        <taxon>Phaseoleae</taxon>
        <taxon>Cajanus</taxon>
    </lineage>
</organism>
<accession>A0A151U8P7</accession>
<feature type="region of interest" description="Disordered" evidence="1">
    <location>
        <begin position="64"/>
        <end position="98"/>
    </location>
</feature>
<feature type="compositionally biased region" description="Low complexity" evidence="1">
    <location>
        <begin position="71"/>
        <end position="82"/>
    </location>
</feature>
<reference evidence="2 3" key="1">
    <citation type="journal article" date="2012" name="Nat. Biotechnol.">
        <title>Draft genome sequence of pigeonpea (Cajanus cajan), an orphan legume crop of resource-poor farmers.</title>
        <authorList>
            <person name="Varshney R.K."/>
            <person name="Chen W."/>
            <person name="Li Y."/>
            <person name="Bharti A.K."/>
            <person name="Saxena R.K."/>
            <person name="Schlueter J.A."/>
            <person name="Donoghue M.T."/>
            <person name="Azam S."/>
            <person name="Fan G."/>
            <person name="Whaley A.M."/>
            <person name="Farmer A.D."/>
            <person name="Sheridan J."/>
            <person name="Iwata A."/>
            <person name="Tuteja R."/>
            <person name="Penmetsa R.V."/>
            <person name="Wu W."/>
            <person name="Upadhyaya H.D."/>
            <person name="Yang S.P."/>
            <person name="Shah T."/>
            <person name="Saxena K.B."/>
            <person name="Michael T."/>
            <person name="McCombie W.R."/>
            <person name="Yang B."/>
            <person name="Zhang G."/>
            <person name="Yang H."/>
            <person name="Wang J."/>
            <person name="Spillane C."/>
            <person name="Cook D.R."/>
            <person name="May G.D."/>
            <person name="Xu X."/>
            <person name="Jackson S.A."/>
        </authorList>
    </citation>
    <scope>NUCLEOTIDE SEQUENCE [LARGE SCALE GENOMIC DNA]</scope>
    <source>
        <strain evidence="3">cv. Asha</strain>
    </source>
</reference>
<dbReference type="EMBL" id="CM003603">
    <property type="protein sequence ID" value="KYP75667.1"/>
    <property type="molecule type" value="Genomic_DNA"/>
</dbReference>
<evidence type="ECO:0000256" key="1">
    <source>
        <dbReference type="SAM" id="MobiDB-lite"/>
    </source>
</evidence>
<feature type="compositionally biased region" description="Acidic residues" evidence="1">
    <location>
        <begin position="89"/>
        <end position="98"/>
    </location>
</feature>
<dbReference type="OMA" id="MTAVWQF"/>
<proteinExistence type="predicted"/>
<protein>
    <submittedName>
        <fullName evidence="2">Uncharacterized protein</fullName>
    </submittedName>
</protein>
<dbReference type="Proteomes" id="UP000075243">
    <property type="component" value="Chromosome 1"/>
</dbReference>
<gene>
    <name evidence="2" type="ORF">KK1_019860</name>
</gene>
<sequence length="198" mass="22067">MEKDRRLELVDQAIQKLIHDNTNKVHESLHSHDTDTQYQNALAQLLSVSQLKVLKGDEIVEQYEDAEDETSVPSSSEPVASVIQKTEGENEDAEGSENDEIVKELKEVKRQNFITHCLLSVMIVLTVTWQLSEVSLILRVKDGLSHPFRSFGNMLRGMVKVPNVNGQEADDKENSTESSSLPSLGIPDMSHNGLTGNE</sequence>
<evidence type="ECO:0000313" key="3">
    <source>
        <dbReference type="Proteomes" id="UP000075243"/>
    </source>
</evidence>
<feature type="region of interest" description="Disordered" evidence="1">
    <location>
        <begin position="165"/>
        <end position="198"/>
    </location>
</feature>
<name>A0A151U8P7_CAJCA</name>
<dbReference type="Gramene" id="C.cajan_19302.t">
    <property type="protein sequence ID" value="C.cajan_19302.t"/>
    <property type="gene ID" value="C.cajan_19302"/>
</dbReference>
<dbReference type="PANTHER" id="PTHR35280:SF1">
    <property type="entry name" value="F17L21.9"/>
    <property type="match status" value="1"/>
</dbReference>
<evidence type="ECO:0000313" key="2">
    <source>
        <dbReference type="EMBL" id="KYP75667.1"/>
    </source>
</evidence>
<dbReference type="PANTHER" id="PTHR35280">
    <property type="entry name" value="F17L21.9"/>
    <property type="match status" value="1"/>
</dbReference>